<sequence length="77" mass="7970">MGAVVGLMGATTVAADPRDSVDRSQRLDSDALRDDAGVNRLRVPSHPLVIAPPPPQTAPNAKAGKLRRSGASGDKSR</sequence>
<reference evidence="2 3" key="1">
    <citation type="submission" date="2018-10" db="EMBL/GenBank/DDBJ databases">
        <title>Bradyrhizobium sp. nov., effective nodules isolated from peanut in China.</title>
        <authorList>
            <person name="Li Y."/>
        </authorList>
    </citation>
    <scope>NUCLEOTIDE SEQUENCE [LARGE SCALE GENOMIC DNA]</scope>
    <source>
        <strain evidence="2 3">CCBAU 53426</strain>
    </source>
</reference>
<dbReference type="EMBL" id="RDQZ01000037">
    <property type="protein sequence ID" value="RXH07645.1"/>
    <property type="molecule type" value="Genomic_DNA"/>
</dbReference>
<evidence type="ECO:0000313" key="2">
    <source>
        <dbReference type="EMBL" id="RXH07645.1"/>
    </source>
</evidence>
<name>A0ABY0DXN0_9BRAD</name>
<keyword evidence="3" id="KW-1185">Reference proteome</keyword>
<accession>A0ABY0DXN0</accession>
<proteinExistence type="predicted"/>
<protein>
    <submittedName>
        <fullName evidence="2">Uncharacterized protein</fullName>
    </submittedName>
</protein>
<feature type="compositionally biased region" description="Basic and acidic residues" evidence="1">
    <location>
        <begin position="16"/>
        <end position="37"/>
    </location>
</feature>
<dbReference type="Proteomes" id="UP000290401">
    <property type="component" value="Unassembled WGS sequence"/>
</dbReference>
<organism evidence="2 3">
    <name type="scientific">Bradyrhizobium guangzhouense</name>
    <dbReference type="NCBI Taxonomy" id="1325095"/>
    <lineage>
        <taxon>Bacteria</taxon>
        <taxon>Pseudomonadati</taxon>
        <taxon>Pseudomonadota</taxon>
        <taxon>Alphaproteobacteria</taxon>
        <taxon>Hyphomicrobiales</taxon>
        <taxon>Nitrobacteraceae</taxon>
        <taxon>Bradyrhizobium</taxon>
    </lineage>
</organism>
<evidence type="ECO:0000313" key="3">
    <source>
        <dbReference type="Proteomes" id="UP000290401"/>
    </source>
</evidence>
<gene>
    <name evidence="2" type="ORF">EAS56_31875</name>
</gene>
<comment type="caution">
    <text evidence="2">The sequence shown here is derived from an EMBL/GenBank/DDBJ whole genome shotgun (WGS) entry which is preliminary data.</text>
</comment>
<evidence type="ECO:0000256" key="1">
    <source>
        <dbReference type="SAM" id="MobiDB-lite"/>
    </source>
</evidence>
<feature type="region of interest" description="Disordered" evidence="1">
    <location>
        <begin position="16"/>
        <end position="77"/>
    </location>
</feature>